<evidence type="ECO:0000313" key="1">
    <source>
        <dbReference type="EMBL" id="KGC07040.1"/>
    </source>
</evidence>
<gene>
    <name evidence="1" type="ORF">DM43_5004</name>
</gene>
<dbReference type="Proteomes" id="UP000029575">
    <property type="component" value="Unassembled WGS sequence"/>
</dbReference>
<dbReference type="AlphaFoldDB" id="A0AA88ZAC2"/>
<protein>
    <submittedName>
        <fullName evidence="1">Uncharacterized protein</fullName>
    </submittedName>
</protein>
<accession>A0AA88ZAC2</accession>
<reference evidence="1 2" key="1">
    <citation type="submission" date="2014-06" db="EMBL/GenBank/DDBJ databases">
        <authorList>
            <person name="Bishop-Lilly K.A."/>
            <person name="Broomall S.M."/>
            <person name="Chain P.S."/>
            <person name="Chertkov O."/>
            <person name="Coyne S.R."/>
            <person name="Daligault H.E."/>
            <person name="Davenport K.W."/>
            <person name="Erkkila T."/>
            <person name="Frey K.G."/>
            <person name="Gibbons H.S."/>
            <person name="Gu W."/>
            <person name="Jaissle J."/>
            <person name="Johnson S.L."/>
            <person name="Koroleva G.I."/>
            <person name="Ladner J.T."/>
            <person name="Lo C.-C."/>
            <person name="Minogue T.D."/>
            <person name="Munk C."/>
            <person name="Palacios G.F."/>
            <person name="Redden C.L."/>
            <person name="Rosenzweig C.N."/>
            <person name="Scholz M.B."/>
            <person name="Teshima H."/>
            <person name="Xu Y."/>
        </authorList>
    </citation>
    <scope>NUCLEOTIDE SEQUENCE [LARGE SCALE GENOMIC DNA]</scope>
    <source>
        <strain evidence="1 2">DWS 37UF10B-2</strain>
    </source>
</reference>
<organism evidence="1 2">
    <name type="scientific">Burkholderia cepacia</name>
    <name type="common">Pseudomonas cepacia</name>
    <dbReference type="NCBI Taxonomy" id="292"/>
    <lineage>
        <taxon>Bacteria</taxon>
        <taxon>Pseudomonadati</taxon>
        <taxon>Pseudomonadota</taxon>
        <taxon>Betaproteobacteria</taxon>
        <taxon>Burkholderiales</taxon>
        <taxon>Burkholderiaceae</taxon>
        <taxon>Burkholderia</taxon>
        <taxon>Burkholderia cepacia complex</taxon>
    </lineage>
</organism>
<name>A0AA88ZAC2_BURCE</name>
<sequence length="107" mass="11669">MNDPFLTSDRLTEGGRRPRRVVRVVAGLSAGLRVARNGNGRFAPIGARVRAARKPLALRRIDPPAAIGRPKLPRRRVATRGRALHHISFFFATPASGGAVRDGRRPC</sequence>
<evidence type="ECO:0000313" key="2">
    <source>
        <dbReference type="Proteomes" id="UP000029575"/>
    </source>
</evidence>
<dbReference type="EMBL" id="JPGD01000003">
    <property type="protein sequence ID" value="KGC07040.1"/>
    <property type="molecule type" value="Genomic_DNA"/>
</dbReference>
<comment type="caution">
    <text evidence="1">The sequence shown here is derived from an EMBL/GenBank/DDBJ whole genome shotgun (WGS) entry which is preliminary data.</text>
</comment>
<proteinExistence type="predicted"/>